<dbReference type="Proteomes" id="UP000478740">
    <property type="component" value="Unassembled WGS sequence"/>
</dbReference>
<name>A0A6L6IUU8_9RHOB</name>
<dbReference type="PANTHER" id="PTHR43047:SF9">
    <property type="entry name" value="HISTIDINE KINASE"/>
    <property type="match status" value="1"/>
</dbReference>
<keyword evidence="5" id="KW-0418">Kinase</keyword>
<evidence type="ECO:0000256" key="2">
    <source>
        <dbReference type="ARBA" id="ARBA00012438"/>
    </source>
</evidence>
<keyword evidence="11" id="KW-1185">Reference proteome</keyword>
<evidence type="ECO:0000313" key="10">
    <source>
        <dbReference type="EMBL" id="MTH64276.1"/>
    </source>
</evidence>
<keyword evidence="4" id="KW-0808">Transferase</keyword>
<accession>A0A6L6IUU8</accession>
<evidence type="ECO:0000256" key="3">
    <source>
        <dbReference type="ARBA" id="ARBA00022553"/>
    </source>
</evidence>
<dbReference type="SMART" id="SM00448">
    <property type="entry name" value="REC"/>
    <property type="match status" value="1"/>
</dbReference>
<evidence type="ECO:0000256" key="7">
    <source>
        <dbReference type="SAM" id="Coils"/>
    </source>
</evidence>
<evidence type="ECO:0000259" key="8">
    <source>
        <dbReference type="PROSITE" id="PS50109"/>
    </source>
</evidence>
<dbReference type="GO" id="GO:0005886">
    <property type="term" value="C:plasma membrane"/>
    <property type="evidence" value="ECO:0007669"/>
    <property type="project" value="TreeGrafter"/>
</dbReference>
<keyword evidence="3 6" id="KW-0597">Phosphoprotein</keyword>
<comment type="catalytic activity">
    <reaction evidence="1">
        <text>ATP + protein L-histidine = ADP + protein N-phospho-L-histidine.</text>
        <dbReference type="EC" id="2.7.13.3"/>
    </reaction>
</comment>
<dbReference type="Pfam" id="PF00072">
    <property type="entry name" value="Response_reg"/>
    <property type="match status" value="1"/>
</dbReference>
<dbReference type="EC" id="2.7.13.3" evidence="2"/>
<dbReference type="Gene3D" id="3.40.50.2300">
    <property type="match status" value="1"/>
</dbReference>
<dbReference type="SMART" id="SM00387">
    <property type="entry name" value="HATPase_c"/>
    <property type="match status" value="1"/>
</dbReference>
<dbReference type="EMBL" id="WMII01000006">
    <property type="protein sequence ID" value="MTH64276.1"/>
    <property type="molecule type" value="Genomic_DNA"/>
</dbReference>
<dbReference type="SUPFAM" id="SSF52172">
    <property type="entry name" value="CheY-like"/>
    <property type="match status" value="1"/>
</dbReference>
<dbReference type="Gene3D" id="3.30.565.10">
    <property type="entry name" value="Histidine kinase-like ATPase, C-terminal domain"/>
    <property type="match status" value="1"/>
</dbReference>
<dbReference type="SMART" id="SM00388">
    <property type="entry name" value="HisKA"/>
    <property type="match status" value="1"/>
</dbReference>
<feature type="coiled-coil region" evidence="7">
    <location>
        <begin position="62"/>
        <end position="92"/>
    </location>
</feature>
<dbReference type="GO" id="GO:0000155">
    <property type="term" value="F:phosphorelay sensor kinase activity"/>
    <property type="evidence" value="ECO:0007669"/>
    <property type="project" value="InterPro"/>
</dbReference>
<evidence type="ECO:0000313" key="11">
    <source>
        <dbReference type="Proteomes" id="UP000478740"/>
    </source>
</evidence>
<gene>
    <name evidence="10" type="ORF">GL284_08330</name>
</gene>
<dbReference type="InterPro" id="IPR003594">
    <property type="entry name" value="HATPase_dom"/>
</dbReference>
<dbReference type="PROSITE" id="PS50109">
    <property type="entry name" value="HIS_KIN"/>
    <property type="match status" value="1"/>
</dbReference>
<keyword evidence="7" id="KW-0175">Coiled coil</keyword>
<dbReference type="Pfam" id="PF02518">
    <property type="entry name" value="HATPase_c"/>
    <property type="match status" value="1"/>
</dbReference>
<dbReference type="CDD" id="cd00082">
    <property type="entry name" value="HisKA"/>
    <property type="match status" value="1"/>
</dbReference>
<organism evidence="10 11">
    <name type="scientific">Paracoccus shanxieyensis</name>
    <dbReference type="NCBI Taxonomy" id="2675752"/>
    <lineage>
        <taxon>Bacteria</taxon>
        <taxon>Pseudomonadati</taxon>
        <taxon>Pseudomonadota</taxon>
        <taxon>Alphaproteobacteria</taxon>
        <taxon>Rhodobacterales</taxon>
        <taxon>Paracoccaceae</taxon>
        <taxon>Paracoccus</taxon>
    </lineage>
</organism>
<evidence type="ECO:0000256" key="4">
    <source>
        <dbReference type="ARBA" id="ARBA00022679"/>
    </source>
</evidence>
<protein>
    <recommendedName>
        <fullName evidence="2">histidine kinase</fullName>
        <ecNumber evidence="2">2.7.13.3</ecNumber>
    </recommendedName>
</protein>
<feature type="domain" description="Response regulatory" evidence="9">
    <location>
        <begin position="614"/>
        <end position="730"/>
    </location>
</feature>
<dbReference type="InterPro" id="IPR036890">
    <property type="entry name" value="HATPase_C_sf"/>
</dbReference>
<evidence type="ECO:0000259" key="9">
    <source>
        <dbReference type="PROSITE" id="PS50110"/>
    </source>
</evidence>
<sequence>MSARISDPLIDPDAPASANVEKLLIIADALMRNSEQNNGDRSAAFEEFHRAAVLEDRVRQRTRDLEATLELLNQANAATERARRDLSQAIEAIEEGFALFDAAGALVLCNSRFCRALPDVQPFMRAGLTMRDYIRICSLSAHLALPAGVMPADWEQTRLRRHRQRQVFNVELTGDRWLQVSEQHVAGGGTVILQTDVTQMMRLERSERGRLLDDQARMIRATLEHLNQGVGIFDAGRRLIGWNWRLAQMLALPSAMLRQGTPFSALLGQSRWQFQLAGGVHHADLVAWVRTRSGRPALSFEMRHVSDIVLAVSAQEMPGRGFVLSLSDVTRERMAIHAMLRANATLEARVTARTEELAEALAHAERANSTRVRFVAAASHDLLQPLSAAKLFVAGARDDAETPKLHATLVKAHNALTSVEAILGALLDISRLEGGGSEVEITPVPLDALLKQLTDEFAPAATAKGLQLDILPSRMVVRSDATYLRRILQNLISNAIRYTAQGRILVGPRRVPSGVRIEVHDTGPGISPDEQVAIFREFHRINASASAAEGMGLGLAIVDRACKLLGHKLVLQSQPGRGTCFSVELPMAPAHLRPAMPDTPPQIPIEPGEHGGRIVLLVENDDDLRAAMSQSLDRLGVSVIEAENGEDALALLDEIGITPDICLIDYQLGPGMTGVALAVALAAQHGPRPTRIITANRSPQIRAAAREVGLEIIWKPVDPEELAGFVLADSIGA</sequence>
<evidence type="ECO:0000256" key="5">
    <source>
        <dbReference type="ARBA" id="ARBA00022777"/>
    </source>
</evidence>
<dbReference type="RefSeq" id="WP_155044137.1">
    <property type="nucleotide sequence ID" value="NZ_WMIH01000006.1"/>
</dbReference>
<feature type="domain" description="Histidine kinase" evidence="8">
    <location>
        <begin position="377"/>
        <end position="589"/>
    </location>
</feature>
<dbReference type="FunFam" id="3.30.565.10:FF:000049">
    <property type="entry name" value="Two-component sensor histidine kinase"/>
    <property type="match status" value="1"/>
</dbReference>
<reference evidence="10 11" key="1">
    <citation type="submission" date="2019-11" db="EMBL/GenBank/DDBJ databases">
        <authorList>
            <person name="Dong K."/>
        </authorList>
    </citation>
    <scope>NUCLEOTIDE SEQUENCE [LARGE SCALE GENOMIC DNA]</scope>
    <source>
        <strain evidence="10 11">DK608</strain>
    </source>
</reference>
<dbReference type="SUPFAM" id="SSF55874">
    <property type="entry name" value="ATPase domain of HSP90 chaperone/DNA topoisomerase II/histidine kinase"/>
    <property type="match status" value="1"/>
</dbReference>
<dbReference type="Pfam" id="PF00512">
    <property type="entry name" value="HisKA"/>
    <property type="match status" value="1"/>
</dbReference>
<dbReference type="Gene3D" id="1.10.287.130">
    <property type="match status" value="1"/>
</dbReference>
<dbReference type="CDD" id="cd00156">
    <property type="entry name" value="REC"/>
    <property type="match status" value="1"/>
</dbReference>
<dbReference type="InterPro" id="IPR004358">
    <property type="entry name" value="Sig_transdc_His_kin-like_C"/>
</dbReference>
<dbReference type="Gene3D" id="3.30.450.20">
    <property type="entry name" value="PAS domain"/>
    <property type="match status" value="2"/>
</dbReference>
<dbReference type="Pfam" id="PF12860">
    <property type="entry name" value="PAS_7"/>
    <property type="match status" value="2"/>
</dbReference>
<feature type="modified residue" description="4-aspartylphosphate" evidence="6">
    <location>
        <position position="665"/>
    </location>
</feature>
<dbReference type="InterPro" id="IPR036097">
    <property type="entry name" value="HisK_dim/P_sf"/>
</dbReference>
<evidence type="ECO:0000256" key="1">
    <source>
        <dbReference type="ARBA" id="ARBA00000085"/>
    </source>
</evidence>
<dbReference type="InterPro" id="IPR001789">
    <property type="entry name" value="Sig_transdc_resp-reg_receiver"/>
</dbReference>
<dbReference type="InterPro" id="IPR003661">
    <property type="entry name" value="HisK_dim/P_dom"/>
</dbReference>
<dbReference type="GO" id="GO:0009927">
    <property type="term" value="F:histidine phosphotransfer kinase activity"/>
    <property type="evidence" value="ECO:0007669"/>
    <property type="project" value="TreeGrafter"/>
</dbReference>
<dbReference type="AlphaFoldDB" id="A0A6L6IUU8"/>
<comment type="caution">
    <text evidence="10">The sequence shown here is derived from an EMBL/GenBank/DDBJ whole genome shotgun (WGS) entry which is preliminary data.</text>
</comment>
<dbReference type="InterPro" id="IPR005467">
    <property type="entry name" value="His_kinase_dom"/>
</dbReference>
<dbReference type="PRINTS" id="PR00344">
    <property type="entry name" value="BCTRLSENSOR"/>
</dbReference>
<dbReference type="PROSITE" id="PS50110">
    <property type="entry name" value="RESPONSE_REGULATORY"/>
    <property type="match status" value="1"/>
</dbReference>
<dbReference type="SUPFAM" id="SSF47384">
    <property type="entry name" value="Homodimeric domain of signal transducing histidine kinase"/>
    <property type="match status" value="1"/>
</dbReference>
<evidence type="ECO:0000256" key="6">
    <source>
        <dbReference type="PROSITE-ProRule" id="PRU00169"/>
    </source>
</evidence>
<dbReference type="PANTHER" id="PTHR43047">
    <property type="entry name" value="TWO-COMPONENT HISTIDINE PROTEIN KINASE"/>
    <property type="match status" value="1"/>
</dbReference>
<proteinExistence type="predicted"/>
<dbReference type="InterPro" id="IPR011006">
    <property type="entry name" value="CheY-like_superfamily"/>
</dbReference>